<organism evidence="1 2">
    <name type="scientific">Sphaerobolus stellatus (strain SS14)</name>
    <dbReference type="NCBI Taxonomy" id="990650"/>
    <lineage>
        <taxon>Eukaryota</taxon>
        <taxon>Fungi</taxon>
        <taxon>Dikarya</taxon>
        <taxon>Basidiomycota</taxon>
        <taxon>Agaricomycotina</taxon>
        <taxon>Agaricomycetes</taxon>
        <taxon>Phallomycetidae</taxon>
        <taxon>Geastrales</taxon>
        <taxon>Sphaerobolaceae</taxon>
        <taxon>Sphaerobolus</taxon>
    </lineage>
</organism>
<sequence length="370" mass="42045">MEPTHPALHQQTIRFFIEEISHTSNLSAEQRERLLVAANFSATLPKETLLQNIVCVLATTFKLEAKIDNLEQKLDAIQQHFQGSKISGITDDQRATIQAIVKAYLVQHDRTQWDIAQEVMDFLDANQVRLELEAVFGNVKLKKDLLKDIRKFSTDQRNYLRIIIRNSLGLTEGKPELKLCLSKTVDDIARRFLDITAARVPPEFFIFVALLRYIARENPLLINRSSEQARPQKGKDWWGGVVSWFLAKIQLWGNDRNMGEWIDFIQTIIADERKFHPEDPIACLPSPPSIPVNQSVLPSTPASNEYTAENNPTTLEYLDNVLDINYGNGSSPFQPQEVVQGVSTGSSSFQNGYQNLHSGSSYPYQNSYYC</sequence>
<dbReference type="EMBL" id="KN837205">
    <property type="protein sequence ID" value="KIJ33970.1"/>
    <property type="molecule type" value="Genomic_DNA"/>
</dbReference>
<accession>A0A0C9V934</accession>
<name>A0A0C9V934_SPHS4</name>
<reference evidence="1 2" key="1">
    <citation type="submission" date="2014-06" db="EMBL/GenBank/DDBJ databases">
        <title>Evolutionary Origins and Diversification of the Mycorrhizal Mutualists.</title>
        <authorList>
            <consortium name="DOE Joint Genome Institute"/>
            <consortium name="Mycorrhizal Genomics Consortium"/>
            <person name="Kohler A."/>
            <person name="Kuo A."/>
            <person name="Nagy L.G."/>
            <person name="Floudas D."/>
            <person name="Copeland A."/>
            <person name="Barry K.W."/>
            <person name="Cichocki N."/>
            <person name="Veneault-Fourrey C."/>
            <person name="LaButti K."/>
            <person name="Lindquist E.A."/>
            <person name="Lipzen A."/>
            <person name="Lundell T."/>
            <person name="Morin E."/>
            <person name="Murat C."/>
            <person name="Riley R."/>
            <person name="Ohm R."/>
            <person name="Sun H."/>
            <person name="Tunlid A."/>
            <person name="Henrissat B."/>
            <person name="Grigoriev I.V."/>
            <person name="Hibbett D.S."/>
            <person name="Martin F."/>
        </authorList>
    </citation>
    <scope>NUCLEOTIDE SEQUENCE [LARGE SCALE GENOMIC DNA]</scope>
    <source>
        <strain evidence="1 2">SS14</strain>
    </source>
</reference>
<proteinExistence type="predicted"/>
<keyword evidence="2" id="KW-1185">Reference proteome</keyword>
<evidence type="ECO:0000313" key="2">
    <source>
        <dbReference type="Proteomes" id="UP000054279"/>
    </source>
</evidence>
<dbReference type="Proteomes" id="UP000054279">
    <property type="component" value="Unassembled WGS sequence"/>
</dbReference>
<dbReference type="HOGENOM" id="CLU_704318_0_0_1"/>
<evidence type="ECO:0000313" key="1">
    <source>
        <dbReference type="EMBL" id="KIJ33970.1"/>
    </source>
</evidence>
<protein>
    <submittedName>
        <fullName evidence="1">Uncharacterized protein</fullName>
    </submittedName>
</protein>
<dbReference type="OrthoDB" id="3007288at2759"/>
<dbReference type="AlphaFoldDB" id="A0A0C9V934"/>
<gene>
    <name evidence="1" type="ORF">M422DRAFT_263926</name>
</gene>